<feature type="region of interest" description="Disordered" evidence="10">
    <location>
        <begin position="173"/>
        <end position="199"/>
    </location>
</feature>
<dbReference type="RefSeq" id="WP_209985025.1">
    <property type="nucleotide sequence ID" value="NZ_JAGINO010000015.1"/>
</dbReference>
<keyword evidence="13" id="KW-1185">Reference proteome</keyword>
<dbReference type="PANTHER" id="PTHR35011:SF2">
    <property type="entry name" value="2,3-DIKETO-L-GULONATE TRAP TRANSPORTER SMALL PERMEASE PROTEIN YIAM"/>
    <property type="match status" value="1"/>
</dbReference>
<evidence type="ECO:0000313" key="13">
    <source>
        <dbReference type="Proteomes" id="UP001244552"/>
    </source>
</evidence>
<reference evidence="12 13" key="1">
    <citation type="submission" date="2023-07" db="EMBL/GenBank/DDBJ databases">
        <title>Genomic Encyclopedia of Type Strains, Phase IV (KMG-IV): sequencing the most valuable type-strain genomes for metagenomic binning, comparative biology and taxonomic classification.</title>
        <authorList>
            <person name="Goeker M."/>
        </authorList>
    </citation>
    <scope>NUCLEOTIDE SEQUENCE [LARGE SCALE GENOMIC DNA]</scope>
    <source>
        <strain evidence="12 13">DSM 19922</strain>
    </source>
</reference>
<keyword evidence="3" id="KW-1003">Cell membrane</keyword>
<comment type="caution">
    <text evidence="12">The sequence shown here is derived from an EMBL/GenBank/DDBJ whole genome shotgun (WGS) entry which is preliminary data.</text>
</comment>
<feature type="transmembrane region" description="Helical" evidence="9">
    <location>
        <begin position="12"/>
        <end position="35"/>
    </location>
</feature>
<evidence type="ECO:0000256" key="4">
    <source>
        <dbReference type="ARBA" id="ARBA00022519"/>
    </source>
</evidence>
<evidence type="ECO:0000256" key="5">
    <source>
        <dbReference type="ARBA" id="ARBA00022692"/>
    </source>
</evidence>
<evidence type="ECO:0000256" key="1">
    <source>
        <dbReference type="ARBA" id="ARBA00004429"/>
    </source>
</evidence>
<dbReference type="InterPro" id="IPR007387">
    <property type="entry name" value="TRAP_DctQ"/>
</dbReference>
<dbReference type="EMBL" id="JAUSVU010000014">
    <property type="protein sequence ID" value="MDQ0534792.1"/>
    <property type="molecule type" value="Genomic_DNA"/>
</dbReference>
<comment type="subcellular location">
    <subcellularLocation>
        <location evidence="1 9">Cell inner membrane</location>
        <topology evidence="1 9">Multi-pass membrane protein</topology>
    </subcellularLocation>
</comment>
<dbReference type="InterPro" id="IPR055348">
    <property type="entry name" value="DctQ"/>
</dbReference>
<evidence type="ECO:0000313" key="12">
    <source>
        <dbReference type="EMBL" id="MDQ0534792.1"/>
    </source>
</evidence>
<evidence type="ECO:0000256" key="7">
    <source>
        <dbReference type="ARBA" id="ARBA00023136"/>
    </source>
</evidence>
<evidence type="ECO:0000256" key="10">
    <source>
        <dbReference type="SAM" id="MobiDB-lite"/>
    </source>
</evidence>
<keyword evidence="5 9" id="KW-0812">Transmembrane</keyword>
<name>A0ABU0MMU4_9PROT</name>
<comment type="function">
    <text evidence="9">Part of the tripartite ATP-independent periplasmic (TRAP) transport system.</text>
</comment>
<protein>
    <recommendedName>
        <fullName evidence="9">TRAP transporter small permease protein</fullName>
    </recommendedName>
</protein>
<comment type="similarity">
    <text evidence="8 9">Belongs to the TRAP transporter small permease family.</text>
</comment>
<dbReference type="Proteomes" id="UP001244552">
    <property type="component" value="Unassembled WGS sequence"/>
</dbReference>
<evidence type="ECO:0000256" key="2">
    <source>
        <dbReference type="ARBA" id="ARBA00022448"/>
    </source>
</evidence>
<keyword evidence="4 9" id="KW-0997">Cell inner membrane</keyword>
<evidence type="ECO:0000256" key="8">
    <source>
        <dbReference type="ARBA" id="ARBA00038436"/>
    </source>
</evidence>
<gene>
    <name evidence="12" type="ORF">QO018_003669</name>
</gene>
<feature type="transmembrane region" description="Helical" evidence="9">
    <location>
        <begin position="123"/>
        <end position="144"/>
    </location>
</feature>
<evidence type="ECO:0000256" key="3">
    <source>
        <dbReference type="ARBA" id="ARBA00022475"/>
    </source>
</evidence>
<feature type="transmembrane region" description="Helical" evidence="9">
    <location>
        <begin position="85"/>
        <end position="103"/>
    </location>
</feature>
<accession>A0ABU0MMU4</accession>
<organism evidence="12 13">
    <name type="scientific">Azospirillum picis</name>
    <dbReference type="NCBI Taxonomy" id="488438"/>
    <lineage>
        <taxon>Bacteria</taxon>
        <taxon>Pseudomonadati</taxon>
        <taxon>Pseudomonadota</taxon>
        <taxon>Alphaproteobacteria</taxon>
        <taxon>Rhodospirillales</taxon>
        <taxon>Azospirillaceae</taxon>
        <taxon>Azospirillum</taxon>
    </lineage>
</organism>
<keyword evidence="2 9" id="KW-0813">Transport</keyword>
<evidence type="ECO:0000259" key="11">
    <source>
        <dbReference type="Pfam" id="PF04290"/>
    </source>
</evidence>
<dbReference type="PANTHER" id="PTHR35011">
    <property type="entry name" value="2,3-DIKETO-L-GULONATE TRAP TRANSPORTER SMALL PERMEASE PROTEIN YIAM"/>
    <property type="match status" value="1"/>
</dbReference>
<dbReference type="Pfam" id="PF04290">
    <property type="entry name" value="DctQ"/>
    <property type="match status" value="1"/>
</dbReference>
<keyword evidence="7 9" id="KW-0472">Membrane</keyword>
<sequence>MTKLVEAYFKLLKLLMALCLAGMVVLVFGNVVLRYGFNSGITASEEVSRLLFVWLCFIGAVVGLRERAHLGVDTLVARLPRAGRIACAVLSYGMMLYITGLILQGSWAQTVINLEVWSPATGMSMALVYGVGVVFGVSTGAILLHELYRVLTGKATDADLLMVAESEDLPEDAAHDLHTGGHRTHRDASPLAARTASSR</sequence>
<comment type="subunit">
    <text evidence="9">The complex comprises the extracytoplasmic solute receptor protein and the two transmembrane proteins.</text>
</comment>
<evidence type="ECO:0000256" key="6">
    <source>
        <dbReference type="ARBA" id="ARBA00022989"/>
    </source>
</evidence>
<keyword evidence="6 9" id="KW-1133">Transmembrane helix</keyword>
<feature type="transmembrane region" description="Helical" evidence="9">
    <location>
        <begin position="47"/>
        <end position="64"/>
    </location>
</feature>
<feature type="domain" description="Tripartite ATP-independent periplasmic transporters DctQ component" evidence="11">
    <location>
        <begin position="23"/>
        <end position="152"/>
    </location>
</feature>
<evidence type="ECO:0000256" key="9">
    <source>
        <dbReference type="RuleBase" id="RU369079"/>
    </source>
</evidence>
<proteinExistence type="inferred from homology"/>